<dbReference type="EMBL" id="BAABJX010000065">
    <property type="protein sequence ID" value="GAA4851024.1"/>
    <property type="molecule type" value="Genomic_DNA"/>
</dbReference>
<feature type="region of interest" description="Disordered" evidence="2">
    <location>
        <begin position="63"/>
        <end position="84"/>
    </location>
</feature>
<dbReference type="RefSeq" id="WP_345375028.1">
    <property type="nucleotide sequence ID" value="NZ_BAABJX010000065.1"/>
</dbReference>
<feature type="compositionally biased region" description="Low complexity" evidence="2">
    <location>
        <begin position="67"/>
        <end position="78"/>
    </location>
</feature>
<evidence type="ECO:0000256" key="1">
    <source>
        <dbReference type="SAM" id="Coils"/>
    </source>
</evidence>
<keyword evidence="1" id="KW-0175">Coiled coil</keyword>
<evidence type="ECO:0000313" key="3">
    <source>
        <dbReference type="EMBL" id="GAA4851024.1"/>
    </source>
</evidence>
<protein>
    <recommendedName>
        <fullName evidence="5">Transposase</fullName>
    </recommendedName>
</protein>
<sequence>MQITEEQILSCNSIEEFRAITLALFKELNRLKAENIALRLENEALKAENEALKAENMALRAIMGKDSSTSSKPTSKNPYYKKKR</sequence>
<proteinExistence type="predicted"/>
<evidence type="ECO:0000256" key="2">
    <source>
        <dbReference type="SAM" id="MobiDB-lite"/>
    </source>
</evidence>
<keyword evidence="4" id="KW-1185">Reference proteome</keyword>
<dbReference type="Proteomes" id="UP001500298">
    <property type="component" value="Unassembled WGS sequence"/>
</dbReference>
<organism evidence="3 4">
    <name type="scientific">Algivirga pacifica</name>
    <dbReference type="NCBI Taxonomy" id="1162670"/>
    <lineage>
        <taxon>Bacteria</taxon>
        <taxon>Pseudomonadati</taxon>
        <taxon>Bacteroidota</taxon>
        <taxon>Cytophagia</taxon>
        <taxon>Cytophagales</taxon>
        <taxon>Flammeovirgaceae</taxon>
        <taxon>Algivirga</taxon>
    </lineage>
</organism>
<evidence type="ECO:0008006" key="5">
    <source>
        <dbReference type="Google" id="ProtNLM"/>
    </source>
</evidence>
<accession>A0ABP9DPW4</accession>
<evidence type="ECO:0000313" key="4">
    <source>
        <dbReference type="Proteomes" id="UP001500298"/>
    </source>
</evidence>
<feature type="coiled-coil region" evidence="1">
    <location>
        <begin position="28"/>
        <end position="62"/>
    </location>
</feature>
<gene>
    <name evidence="3" type="ORF">GCM10023331_39650</name>
</gene>
<name>A0ABP9DPW4_9BACT</name>
<reference evidence="4" key="1">
    <citation type="journal article" date="2019" name="Int. J. Syst. Evol. Microbiol.">
        <title>The Global Catalogue of Microorganisms (GCM) 10K type strain sequencing project: providing services to taxonomists for standard genome sequencing and annotation.</title>
        <authorList>
            <consortium name="The Broad Institute Genomics Platform"/>
            <consortium name="The Broad Institute Genome Sequencing Center for Infectious Disease"/>
            <person name="Wu L."/>
            <person name="Ma J."/>
        </authorList>
    </citation>
    <scope>NUCLEOTIDE SEQUENCE [LARGE SCALE GENOMIC DNA]</scope>
    <source>
        <strain evidence="4">JCM 18326</strain>
    </source>
</reference>
<comment type="caution">
    <text evidence="3">The sequence shown here is derived from an EMBL/GenBank/DDBJ whole genome shotgun (WGS) entry which is preliminary data.</text>
</comment>